<dbReference type="PANTHER" id="PTHR11941">
    <property type="entry name" value="ENOYL-COA HYDRATASE-RELATED"/>
    <property type="match status" value="1"/>
</dbReference>
<comment type="caution">
    <text evidence="7">The sequence shown here is derived from an EMBL/GenBank/DDBJ whole genome shotgun (WGS) entry which is preliminary data.</text>
</comment>
<dbReference type="InterPro" id="IPR001753">
    <property type="entry name" value="Enoyl-CoA_hydra/iso"/>
</dbReference>
<dbReference type="InterPro" id="IPR029045">
    <property type="entry name" value="ClpP/crotonase-like_dom_sf"/>
</dbReference>
<organism evidence="7 8">
    <name type="scientific">Rhodococcus olei</name>
    <dbReference type="NCBI Taxonomy" id="2161675"/>
    <lineage>
        <taxon>Bacteria</taxon>
        <taxon>Bacillati</taxon>
        <taxon>Actinomycetota</taxon>
        <taxon>Actinomycetes</taxon>
        <taxon>Mycobacteriales</taxon>
        <taxon>Nocardiaceae</taxon>
        <taxon>Rhodococcus</taxon>
    </lineage>
</organism>
<dbReference type="InterPro" id="IPR018376">
    <property type="entry name" value="Enoyl-CoA_hyd/isom_CS"/>
</dbReference>
<evidence type="ECO:0000256" key="6">
    <source>
        <dbReference type="RuleBase" id="RU003707"/>
    </source>
</evidence>
<evidence type="ECO:0000313" key="7">
    <source>
        <dbReference type="EMBL" id="GAA4474985.1"/>
    </source>
</evidence>
<sequence length="271" mass="28402">MTSVDLGDIFETGLPIESTLEGAVRRQVRADHVAVVEFTRAPHNYFDRDMVAALVQACERSADDGARAVVLCSAGKSFCAGADLAATPEGGFDPAPLYGEAVKLFRQPLPMVAAIQGAAIGGGAGLALAADLRVASPQARFAVNFATIGIHHGFGLSVTLPRVVGNQAAMDLLYTGRRISAEEALRIGLVDRLSAVPDVRIDALMLAQQIAASAPLAVAAIRRTLRGDLADRVAQAVATECTEQLILSESADFAEGVRAVAERRPGNFIAR</sequence>
<dbReference type="EMBL" id="BAABFB010000024">
    <property type="protein sequence ID" value="GAA4474985.1"/>
    <property type="molecule type" value="Genomic_DNA"/>
</dbReference>
<evidence type="ECO:0000256" key="2">
    <source>
        <dbReference type="ARBA" id="ARBA00005254"/>
    </source>
</evidence>
<accession>A0ABP8NYL1</accession>
<comment type="catalytic activity">
    <reaction evidence="5">
        <text>a 4-saturated-(3S)-3-hydroxyacyl-CoA = a (3E)-enoyl-CoA + H2O</text>
        <dbReference type="Rhea" id="RHEA:20724"/>
        <dbReference type="ChEBI" id="CHEBI:15377"/>
        <dbReference type="ChEBI" id="CHEBI:58521"/>
        <dbReference type="ChEBI" id="CHEBI:137480"/>
        <dbReference type="EC" id="4.2.1.17"/>
    </reaction>
</comment>
<keyword evidence="3" id="KW-0443">Lipid metabolism</keyword>
<evidence type="ECO:0000256" key="4">
    <source>
        <dbReference type="ARBA" id="ARBA00023709"/>
    </source>
</evidence>
<gene>
    <name evidence="7" type="ORF">GCM10023094_11580</name>
</gene>
<dbReference type="PROSITE" id="PS00166">
    <property type="entry name" value="ENOYL_COA_HYDRATASE"/>
    <property type="match status" value="1"/>
</dbReference>
<comment type="similarity">
    <text evidence="2 6">Belongs to the enoyl-CoA hydratase/isomerase family.</text>
</comment>
<keyword evidence="3" id="KW-0276">Fatty acid metabolism</keyword>
<proteinExistence type="inferred from homology"/>
<keyword evidence="8" id="KW-1185">Reference proteome</keyword>
<protein>
    <submittedName>
        <fullName evidence="7">Enoyl-CoA hydratase/isomerase family protein</fullName>
    </submittedName>
</protein>
<evidence type="ECO:0000256" key="3">
    <source>
        <dbReference type="ARBA" id="ARBA00022832"/>
    </source>
</evidence>
<dbReference type="Pfam" id="PF00378">
    <property type="entry name" value="ECH_1"/>
    <property type="match status" value="1"/>
</dbReference>
<reference evidence="8" key="1">
    <citation type="journal article" date="2019" name="Int. J. Syst. Evol. Microbiol.">
        <title>The Global Catalogue of Microorganisms (GCM) 10K type strain sequencing project: providing services to taxonomists for standard genome sequencing and annotation.</title>
        <authorList>
            <consortium name="The Broad Institute Genomics Platform"/>
            <consortium name="The Broad Institute Genome Sequencing Center for Infectious Disease"/>
            <person name="Wu L."/>
            <person name="Ma J."/>
        </authorList>
    </citation>
    <scope>NUCLEOTIDE SEQUENCE [LARGE SCALE GENOMIC DNA]</scope>
    <source>
        <strain evidence="8">JCM 32206</strain>
    </source>
</reference>
<dbReference type="RefSeq" id="WP_345342825.1">
    <property type="nucleotide sequence ID" value="NZ_BAABFB010000024.1"/>
</dbReference>
<name>A0ABP8NYL1_9NOCA</name>
<evidence type="ECO:0000313" key="8">
    <source>
        <dbReference type="Proteomes" id="UP001501183"/>
    </source>
</evidence>
<evidence type="ECO:0000256" key="1">
    <source>
        <dbReference type="ARBA" id="ARBA00002994"/>
    </source>
</evidence>
<dbReference type="PANTHER" id="PTHR11941:SF54">
    <property type="entry name" value="ENOYL-COA HYDRATASE, MITOCHONDRIAL"/>
    <property type="match status" value="1"/>
</dbReference>
<comment type="function">
    <text evidence="1">Could possibly oxidize fatty acids using specific components.</text>
</comment>
<comment type="catalytic activity">
    <reaction evidence="4">
        <text>a (3S)-3-hydroxyacyl-CoA = a (2E)-enoyl-CoA + H2O</text>
        <dbReference type="Rhea" id="RHEA:16105"/>
        <dbReference type="ChEBI" id="CHEBI:15377"/>
        <dbReference type="ChEBI" id="CHEBI:57318"/>
        <dbReference type="ChEBI" id="CHEBI:58856"/>
        <dbReference type="EC" id="4.2.1.17"/>
    </reaction>
</comment>
<dbReference type="CDD" id="cd06558">
    <property type="entry name" value="crotonase-like"/>
    <property type="match status" value="1"/>
</dbReference>
<dbReference type="Gene3D" id="3.90.226.10">
    <property type="entry name" value="2-enoyl-CoA Hydratase, Chain A, domain 1"/>
    <property type="match status" value="1"/>
</dbReference>
<dbReference type="SUPFAM" id="SSF52096">
    <property type="entry name" value="ClpP/crotonase"/>
    <property type="match status" value="1"/>
</dbReference>
<evidence type="ECO:0000256" key="5">
    <source>
        <dbReference type="ARBA" id="ARBA00023717"/>
    </source>
</evidence>
<dbReference type="Proteomes" id="UP001501183">
    <property type="component" value="Unassembled WGS sequence"/>
</dbReference>